<keyword evidence="2" id="KW-1185">Reference proteome</keyword>
<gene>
    <name evidence="1" type="ORF">CJ030_MR7G022012</name>
</gene>
<dbReference type="Proteomes" id="UP000516437">
    <property type="component" value="Chromosome 7"/>
</dbReference>
<dbReference type="EMBL" id="RXIC02000025">
    <property type="protein sequence ID" value="KAB1205160.1"/>
    <property type="molecule type" value="Genomic_DNA"/>
</dbReference>
<proteinExistence type="predicted"/>
<evidence type="ECO:0000313" key="1">
    <source>
        <dbReference type="EMBL" id="KAB1205160.1"/>
    </source>
</evidence>
<organism evidence="1 2">
    <name type="scientific">Morella rubra</name>
    <name type="common">Chinese bayberry</name>
    <dbReference type="NCBI Taxonomy" id="262757"/>
    <lineage>
        <taxon>Eukaryota</taxon>
        <taxon>Viridiplantae</taxon>
        <taxon>Streptophyta</taxon>
        <taxon>Embryophyta</taxon>
        <taxon>Tracheophyta</taxon>
        <taxon>Spermatophyta</taxon>
        <taxon>Magnoliopsida</taxon>
        <taxon>eudicotyledons</taxon>
        <taxon>Gunneridae</taxon>
        <taxon>Pentapetalae</taxon>
        <taxon>rosids</taxon>
        <taxon>fabids</taxon>
        <taxon>Fagales</taxon>
        <taxon>Myricaceae</taxon>
        <taxon>Morella</taxon>
    </lineage>
</organism>
<protein>
    <submittedName>
        <fullName evidence="1">Uncharacterized protein</fullName>
    </submittedName>
</protein>
<sequence length="226" mass="24734">MTKKALRNLKRKKGSVPYAHLNPDGGVLPQSTRTSRAMGIMILIFRSLALIVVQRHTAASKSASPCSTGQHVSLALLPIPTCTRPLSKSTHAPNFRVSMGHVPCVGGVGDGTGGCGTIGVGGGLGTTGVGVGGGLGTGGGYRRFRNNGRCHNGWFGHRRWWVYNWRFGNMRRMDRGFWNIGWLYNRRLWWLNNWWMRLGSKGRLNMRWMGWRIGGLSGRSGGLTGG</sequence>
<dbReference type="OrthoDB" id="1749752at2759"/>
<dbReference type="AlphaFoldDB" id="A0A6A1V1H8"/>
<name>A0A6A1V1H8_9ROSI</name>
<accession>A0A6A1V1H8</accession>
<evidence type="ECO:0000313" key="2">
    <source>
        <dbReference type="Proteomes" id="UP000516437"/>
    </source>
</evidence>
<comment type="caution">
    <text evidence="1">The sequence shown here is derived from an EMBL/GenBank/DDBJ whole genome shotgun (WGS) entry which is preliminary data.</text>
</comment>
<reference evidence="1 2" key="1">
    <citation type="journal article" date="2019" name="Plant Biotechnol. J.">
        <title>The red bayberry genome and genetic basis of sex determination.</title>
        <authorList>
            <person name="Jia H.M."/>
            <person name="Jia H.J."/>
            <person name="Cai Q.L."/>
            <person name="Wang Y."/>
            <person name="Zhao H.B."/>
            <person name="Yang W.F."/>
            <person name="Wang G.Y."/>
            <person name="Li Y.H."/>
            <person name="Zhan D.L."/>
            <person name="Shen Y.T."/>
            <person name="Niu Q.F."/>
            <person name="Chang L."/>
            <person name="Qiu J."/>
            <person name="Zhao L."/>
            <person name="Xie H.B."/>
            <person name="Fu W.Y."/>
            <person name="Jin J."/>
            <person name="Li X.W."/>
            <person name="Jiao Y."/>
            <person name="Zhou C.C."/>
            <person name="Tu T."/>
            <person name="Chai C.Y."/>
            <person name="Gao J.L."/>
            <person name="Fan L.J."/>
            <person name="van de Weg E."/>
            <person name="Wang J.Y."/>
            <person name="Gao Z.S."/>
        </authorList>
    </citation>
    <scope>NUCLEOTIDE SEQUENCE [LARGE SCALE GENOMIC DNA]</scope>
    <source>
        <tissue evidence="1">Leaves</tissue>
    </source>
</reference>